<dbReference type="EMBL" id="JAVHNR010000009">
    <property type="protein sequence ID" value="KAK6333355.1"/>
    <property type="molecule type" value="Genomic_DNA"/>
</dbReference>
<comment type="caution">
    <text evidence="2">The sequence shown here is derived from an EMBL/GenBank/DDBJ whole genome shotgun (WGS) entry which is preliminary data.</text>
</comment>
<feature type="chain" id="PRO_5042925083" description="Secreted protein" evidence="1">
    <location>
        <begin position="19"/>
        <end position="125"/>
    </location>
</feature>
<organism evidence="2 3">
    <name type="scientific">Orbilia javanica</name>
    <dbReference type="NCBI Taxonomy" id="47235"/>
    <lineage>
        <taxon>Eukaryota</taxon>
        <taxon>Fungi</taxon>
        <taxon>Dikarya</taxon>
        <taxon>Ascomycota</taxon>
        <taxon>Pezizomycotina</taxon>
        <taxon>Orbiliomycetes</taxon>
        <taxon>Orbiliales</taxon>
        <taxon>Orbiliaceae</taxon>
        <taxon>Orbilia</taxon>
    </lineage>
</organism>
<feature type="signal peptide" evidence="1">
    <location>
        <begin position="1"/>
        <end position="18"/>
    </location>
</feature>
<keyword evidence="3" id="KW-1185">Reference proteome</keyword>
<evidence type="ECO:0000313" key="2">
    <source>
        <dbReference type="EMBL" id="KAK6333355.1"/>
    </source>
</evidence>
<keyword evidence="1" id="KW-0732">Signal</keyword>
<dbReference type="Proteomes" id="UP001313282">
    <property type="component" value="Unassembled WGS sequence"/>
</dbReference>
<evidence type="ECO:0008006" key="4">
    <source>
        <dbReference type="Google" id="ProtNLM"/>
    </source>
</evidence>
<evidence type="ECO:0000313" key="3">
    <source>
        <dbReference type="Proteomes" id="UP001313282"/>
    </source>
</evidence>
<reference evidence="2 3" key="1">
    <citation type="submission" date="2019-10" db="EMBL/GenBank/DDBJ databases">
        <authorList>
            <person name="Palmer J.M."/>
        </authorList>
    </citation>
    <scope>NUCLEOTIDE SEQUENCE [LARGE SCALE GENOMIC DNA]</scope>
    <source>
        <strain evidence="2 3">TWF718</strain>
    </source>
</reference>
<sequence>MDTCEIAVSVLLAFRTLAAPPEKRAPTCTTVILHGGNALTRQHIIVQTRPVVTVTSTVKCGGCVLQVVTVRQTISLDPPLPTTRTVQGAQPRLMQFYCSGTATPANIPKPFNEPEDIAGREAGGF</sequence>
<dbReference type="AlphaFoldDB" id="A0AAN8MM56"/>
<name>A0AAN8MM56_9PEZI</name>
<accession>A0AAN8MM56</accession>
<protein>
    <recommendedName>
        <fullName evidence="4">Secreted protein</fullName>
    </recommendedName>
</protein>
<evidence type="ECO:0000256" key="1">
    <source>
        <dbReference type="SAM" id="SignalP"/>
    </source>
</evidence>
<gene>
    <name evidence="2" type="ORF">TWF718_011169</name>
</gene>
<proteinExistence type="predicted"/>